<evidence type="ECO:0000256" key="5">
    <source>
        <dbReference type="ARBA" id="ARBA00023242"/>
    </source>
</evidence>
<evidence type="ECO:0000256" key="1">
    <source>
        <dbReference type="ARBA" id="ARBA00004123"/>
    </source>
</evidence>
<keyword evidence="3" id="KW-0863">Zinc-finger</keyword>
<sequence length="773" mass="87597">MANLHRESSISGNPPAKRRHTEKPDPDLEGLTIEPLTLTTPPPPLPIDPVNPVLAHRYTLEGRATIANAAETRYFHNKALVYHFLDISHAVEDSVGKLVSCTLHCGICGKGTWKWSKANGGSTTNMNRHMENKHAEIWSAAERAEGRPESNLEVSNNMTSPLSFHLDEFYQRLTRWIVTGNQPFTEVENEEFQDMVFYLQPTLKEHFVKANAIRNRVISHASAIRQQTKTYLNSMSSLLAISCDAWTSSNRIAFLAITASWVTSQWSLKETLLDFVELKGAHDGQNMANAVATAVTELGITNKILALVSDNASNNGTLIQYLSSSLRKSTPNSRWNGSGGHIQCLAHIIHLAVMSLLCRMKAVPASANTQDFNHNDHHLTVEEAEAIVADNNHEASEADDQGHVDPLVDLQSGIEKIRKISRIVCSSPQRMEFFKTTAERIEEDNEQNARAANRPYHKKIVKNLILDVVIRWNSTYHMLEQALEFSEAIDELTIHSKIKIYRPYALTPNDWAAIRMVCKWLKFFRRALVRISGEKYPTLSFSLHIYFVLILYVNSLEAESEVRQNPSILSGIQACKLKLQDFLDKLTRDSQYYYYAMVLDPRYKNTLFKLNAASIERLLPSNWLSECAESFINTSHAFYNDTISSTVQPPPGISDVDEFDHAMHASMPQWAYRHQESTSLAREIQEYLAEPTTTMEPLEWWSRHHQRFPRLAAMARDYLCIPGSSVAVERVLSTGRDVISLRRASLSAETISILMKYRADIFLEKSTNSFHQV</sequence>
<dbReference type="InterPro" id="IPR052035">
    <property type="entry name" value="ZnF_BED_domain_contain"/>
</dbReference>
<dbReference type="AlphaFoldDB" id="A0A8H7HR41"/>
<evidence type="ECO:0000256" key="6">
    <source>
        <dbReference type="SAM" id="MobiDB-lite"/>
    </source>
</evidence>
<feature type="non-terminal residue" evidence="8">
    <location>
        <position position="773"/>
    </location>
</feature>
<dbReference type="Proteomes" id="UP000602905">
    <property type="component" value="Unassembled WGS sequence"/>
</dbReference>
<evidence type="ECO:0000313" key="9">
    <source>
        <dbReference type="Proteomes" id="UP000602905"/>
    </source>
</evidence>
<gene>
    <name evidence="8" type="ORF">RHS03_05746</name>
</gene>
<dbReference type="PANTHER" id="PTHR46481:SF10">
    <property type="entry name" value="ZINC FINGER BED DOMAIN-CONTAINING PROTEIN 39"/>
    <property type="match status" value="1"/>
</dbReference>
<evidence type="ECO:0000313" key="8">
    <source>
        <dbReference type="EMBL" id="KAF8705378.1"/>
    </source>
</evidence>
<dbReference type="GO" id="GO:0046983">
    <property type="term" value="F:protein dimerization activity"/>
    <property type="evidence" value="ECO:0007669"/>
    <property type="project" value="InterPro"/>
</dbReference>
<dbReference type="GO" id="GO:0005634">
    <property type="term" value="C:nucleus"/>
    <property type="evidence" value="ECO:0007669"/>
    <property type="project" value="UniProtKB-SubCell"/>
</dbReference>
<comment type="caution">
    <text evidence="8">The sequence shown here is derived from an EMBL/GenBank/DDBJ whole genome shotgun (WGS) entry which is preliminary data.</text>
</comment>
<keyword evidence="2" id="KW-0479">Metal-binding</keyword>
<feature type="domain" description="HAT C-terminal dimerisation" evidence="7">
    <location>
        <begin position="684"/>
        <end position="755"/>
    </location>
</feature>
<keyword evidence="5" id="KW-0539">Nucleus</keyword>
<organism evidence="8 9">
    <name type="scientific">Rhizoctonia solani</name>
    <dbReference type="NCBI Taxonomy" id="456999"/>
    <lineage>
        <taxon>Eukaryota</taxon>
        <taxon>Fungi</taxon>
        <taxon>Dikarya</taxon>
        <taxon>Basidiomycota</taxon>
        <taxon>Agaricomycotina</taxon>
        <taxon>Agaricomycetes</taxon>
        <taxon>Cantharellales</taxon>
        <taxon>Ceratobasidiaceae</taxon>
        <taxon>Rhizoctonia</taxon>
    </lineage>
</organism>
<accession>A0A8H7HR41</accession>
<evidence type="ECO:0000256" key="4">
    <source>
        <dbReference type="ARBA" id="ARBA00022833"/>
    </source>
</evidence>
<reference evidence="8" key="1">
    <citation type="submission" date="2020-09" db="EMBL/GenBank/DDBJ databases">
        <title>Comparative genome analyses of four rice-infecting Rhizoctonia solani isolates reveal extensive enrichment of homogalacturonan modification genes.</title>
        <authorList>
            <person name="Lee D.-Y."/>
            <person name="Jeon J."/>
            <person name="Kim K.-T."/>
            <person name="Cheong K."/>
            <person name="Song H."/>
            <person name="Choi G."/>
            <person name="Ko J."/>
            <person name="Opiyo S.O."/>
            <person name="Zuo S."/>
            <person name="Madhav S."/>
            <person name="Lee Y.-H."/>
            <person name="Wang G.-L."/>
        </authorList>
    </citation>
    <scope>NUCLEOTIDE SEQUENCE</scope>
    <source>
        <strain evidence="8">AG1-IA WGL</strain>
    </source>
</reference>
<dbReference type="OrthoDB" id="1607513at2759"/>
<evidence type="ECO:0000256" key="2">
    <source>
        <dbReference type="ARBA" id="ARBA00022723"/>
    </source>
</evidence>
<dbReference type="EMBL" id="JACYCD010000053">
    <property type="protein sequence ID" value="KAF8705378.1"/>
    <property type="molecule type" value="Genomic_DNA"/>
</dbReference>
<dbReference type="Pfam" id="PF05699">
    <property type="entry name" value="Dimer_Tnp_hAT"/>
    <property type="match status" value="1"/>
</dbReference>
<feature type="region of interest" description="Disordered" evidence="6">
    <location>
        <begin position="1"/>
        <end position="45"/>
    </location>
</feature>
<dbReference type="PANTHER" id="PTHR46481">
    <property type="entry name" value="ZINC FINGER BED DOMAIN-CONTAINING PROTEIN 4"/>
    <property type="match status" value="1"/>
</dbReference>
<evidence type="ECO:0000259" key="7">
    <source>
        <dbReference type="Pfam" id="PF05699"/>
    </source>
</evidence>
<comment type="subcellular location">
    <subcellularLocation>
        <location evidence="1">Nucleus</location>
    </subcellularLocation>
</comment>
<dbReference type="SUPFAM" id="SSF53098">
    <property type="entry name" value="Ribonuclease H-like"/>
    <property type="match status" value="1"/>
</dbReference>
<dbReference type="InterPro" id="IPR008906">
    <property type="entry name" value="HATC_C_dom"/>
</dbReference>
<dbReference type="GO" id="GO:0008270">
    <property type="term" value="F:zinc ion binding"/>
    <property type="evidence" value="ECO:0007669"/>
    <property type="project" value="UniProtKB-KW"/>
</dbReference>
<dbReference type="InterPro" id="IPR012337">
    <property type="entry name" value="RNaseH-like_sf"/>
</dbReference>
<name>A0A8H7HR41_9AGAM</name>
<proteinExistence type="predicted"/>
<evidence type="ECO:0000256" key="3">
    <source>
        <dbReference type="ARBA" id="ARBA00022771"/>
    </source>
</evidence>
<keyword evidence="4" id="KW-0862">Zinc</keyword>
<protein>
    <submittedName>
        <fullName evidence="8">Protein dimerization</fullName>
    </submittedName>
</protein>